<evidence type="ECO:0000256" key="4">
    <source>
        <dbReference type="ARBA" id="ARBA00023157"/>
    </source>
</evidence>
<dbReference type="Pfam" id="PF00089">
    <property type="entry name" value="Trypsin"/>
    <property type="match status" value="1"/>
</dbReference>
<dbReference type="PROSITE" id="PS50923">
    <property type="entry name" value="SUSHI"/>
    <property type="match status" value="4"/>
</dbReference>
<feature type="disulfide bond" evidence="6">
    <location>
        <begin position="112"/>
        <end position="139"/>
    </location>
</feature>
<comment type="caution">
    <text evidence="6">Lacks conserved residue(s) required for the propagation of feature annotation.</text>
</comment>
<dbReference type="PRINTS" id="PR00722">
    <property type="entry name" value="CHYMOTRYPSIN"/>
</dbReference>
<evidence type="ECO:0000256" key="2">
    <source>
        <dbReference type="ARBA" id="ARBA00022729"/>
    </source>
</evidence>
<keyword evidence="4 6" id="KW-1015">Disulfide bond</keyword>
<keyword evidence="5" id="KW-0325">Glycoprotein</keyword>
<evidence type="ECO:0000256" key="7">
    <source>
        <dbReference type="RuleBase" id="RU363034"/>
    </source>
</evidence>
<dbReference type="InterPro" id="IPR043504">
    <property type="entry name" value="Peptidase_S1_PA_chymotrypsin"/>
</dbReference>
<dbReference type="Gene3D" id="2.40.10.10">
    <property type="entry name" value="Trypsin-like serine proteases"/>
    <property type="match status" value="1"/>
</dbReference>
<keyword evidence="2 8" id="KW-0732">Signal</keyword>
<dbReference type="EMBL" id="CALNXK010000101">
    <property type="protein sequence ID" value="CAH3155373.1"/>
    <property type="molecule type" value="Genomic_DNA"/>
</dbReference>
<comment type="caution">
    <text evidence="11">The sequence shown here is derived from an EMBL/GenBank/DDBJ whole genome shotgun (WGS) entry which is preliminary data.</text>
</comment>
<dbReference type="InterPro" id="IPR000436">
    <property type="entry name" value="Sushi_SCR_CCP_dom"/>
</dbReference>
<sequence length="608" mass="67702">MADVKVCCAVIILCCCLLSVKGRNCGEPLKIKHGRVDSNLTRNGTLTVHYSCKKGFALTGRTNLTCLSSGKWEKAKIKCVPACPKPPVPSNAVISARTKEKNVKGSRIFYKCKPGYRVAGGLSFISCLRRKWTKVSFACVESKECNRPQIPKHGERIGSQFGVDSKVFFICDEGFELHGAVMLKCLKNKTWSAEAPTCKVVDCGSLPDPRHGEKTLQTKTTYGGRSEFKCTSKHYSLTGTETRFCQASGTWSGTPVVCNAPCNNPGIPKGGKRIDNNFRHGKHVRFSCPRNRKMVGPRKITCYNGHWSNKRPQCLRPSQIKDYSKCGVRSKFRRPRMVGGLTSGHGMWPWQAGIYRVDRKTGKASFICGGALIERQWIVTAAHCFMYRDPDDNVRRPLNSKPEQFRVAVGDSHRNKTEKSQHLFFVTDILMHPKYHDQFKENDIALVKLSSRVTLGRFVRKICLPEKVNGSSSQDALTPGSKGNVAGWGATQVLKPGEVDTPDPEKASSQKLLYAEFQVQDMGRCRNSTDYHFNESTNFCAGSNRHGVGICKGDSGGPFVMNILHGRVLKWTAIGLVSWGEGCGIMGRYTFYTKLAPYVDWINQQMKI</sequence>
<keyword evidence="3" id="KW-0677">Repeat</keyword>
<keyword evidence="7" id="KW-0645">Protease</keyword>
<dbReference type="Proteomes" id="UP001159405">
    <property type="component" value="Unassembled WGS sequence"/>
</dbReference>
<dbReference type="PROSITE" id="PS00134">
    <property type="entry name" value="TRYPSIN_HIS"/>
    <property type="match status" value="1"/>
</dbReference>
<dbReference type="SUPFAM" id="SSF57535">
    <property type="entry name" value="Complement control module/SCR domain"/>
    <property type="match status" value="5"/>
</dbReference>
<dbReference type="Gene3D" id="2.10.70.10">
    <property type="entry name" value="Complement Module, domain 1"/>
    <property type="match status" value="5"/>
</dbReference>
<dbReference type="InterPro" id="IPR009003">
    <property type="entry name" value="Peptidase_S1_PA"/>
</dbReference>
<dbReference type="PANTHER" id="PTHR46393:SF7">
    <property type="entry name" value="COMPLEMENT C2"/>
    <property type="match status" value="1"/>
</dbReference>
<dbReference type="PROSITE" id="PS00135">
    <property type="entry name" value="TRYPSIN_SER"/>
    <property type="match status" value="1"/>
</dbReference>
<feature type="signal peptide" evidence="8">
    <location>
        <begin position="1"/>
        <end position="22"/>
    </location>
</feature>
<evidence type="ECO:0000313" key="12">
    <source>
        <dbReference type="Proteomes" id="UP001159405"/>
    </source>
</evidence>
<feature type="domain" description="Peptidase S1" evidence="9">
    <location>
        <begin position="337"/>
        <end position="607"/>
    </location>
</feature>
<accession>A0ABN8Q1R8</accession>
<proteinExistence type="predicted"/>
<keyword evidence="7" id="KW-0720">Serine protease</keyword>
<evidence type="ECO:0000256" key="5">
    <source>
        <dbReference type="ARBA" id="ARBA00023180"/>
    </source>
</evidence>
<dbReference type="InterPro" id="IPR001254">
    <property type="entry name" value="Trypsin_dom"/>
</dbReference>
<dbReference type="PIRSF" id="PIRSF001155">
    <property type="entry name" value="C1r_C1s_MASP"/>
    <property type="match status" value="1"/>
</dbReference>
<dbReference type="PANTHER" id="PTHR46393">
    <property type="entry name" value="SUSHI DOMAIN-CONTAINING PROTEIN"/>
    <property type="match status" value="1"/>
</dbReference>
<dbReference type="Pfam" id="PF00084">
    <property type="entry name" value="Sushi"/>
    <property type="match status" value="5"/>
</dbReference>
<dbReference type="SMART" id="SM00020">
    <property type="entry name" value="Tryp_SPc"/>
    <property type="match status" value="1"/>
</dbReference>
<feature type="domain" description="Sushi" evidence="10">
    <location>
        <begin position="143"/>
        <end position="200"/>
    </location>
</feature>
<feature type="domain" description="Sushi" evidence="10">
    <location>
        <begin position="260"/>
        <end position="316"/>
    </location>
</feature>
<dbReference type="InterPro" id="IPR033116">
    <property type="entry name" value="TRYPSIN_SER"/>
</dbReference>
<dbReference type="CDD" id="cd00190">
    <property type="entry name" value="Tryp_SPc"/>
    <property type="match status" value="1"/>
</dbReference>
<evidence type="ECO:0000313" key="11">
    <source>
        <dbReference type="EMBL" id="CAH3155373.1"/>
    </source>
</evidence>
<feature type="disulfide bond" evidence="6">
    <location>
        <begin position="171"/>
        <end position="198"/>
    </location>
</feature>
<feature type="disulfide bond" evidence="6">
    <location>
        <begin position="52"/>
        <end position="79"/>
    </location>
</feature>
<evidence type="ECO:0000259" key="10">
    <source>
        <dbReference type="PROSITE" id="PS50923"/>
    </source>
</evidence>
<organism evidence="11 12">
    <name type="scientific">Porites lobata</name>
    <dbReference type="NCBI Taxonomy" id="104759"/>
    <lineage>
        <taxon>Eukaryota</taxon>
        <taxon>Metazoa</taxon>
        <taxon>Cnidaria</taxon>
        <taxon>Anthozoa</taxon>
        <taxon>Hexacorallia</taxon>
        <taxon>Scleractinia</taxon>
        <taxon>Fungiina</taxon>
        <taxon>Poritidae</taxon>
        <taxon>Porites</taxon>
    </lineage>
</organism>
<feature type="domain" description="Sushi" evidence="10">
    <location>
        <begin position="81"/>
        <end position="141"/>
    </location>
</feature>
<gene>
    <name evidence="11" type="ORF">PLOB_00001519</name>
</gene>
<evidence type="ECO:0000259" key="9">
    <source>
        <dbReference type="PROSITE" id="PS50240"/>
    </source>
</evidence>
<keyword evidence="1 6" id="KW-0768">Sushi</keyword>
<evidence type="ECO:0000256" key="1">
    <source>
        <dbReference type="ARBA" id="ARBA00022659"/>
    </source>
</evidence>
<dbReference type="InterPro" id="IPR001314">
    <property type="entry name" value="Peptidase_S1A"/>
</dbReference>
<name>A0ABN8Q1R8_9CNID</name>
<dbReference type="PROSITE" id="PS50240">
    <property type="entry name" value="TRYPSIN_DOM"/>
    <property type="match status" value="1"/>
</dbReference>
<feature type="chain" id="PRO_5046930664" evidence="8">
    <location>
        <begin position="23"/>
        <end position="608"/>
    </location>
</feature>
<keyword evidence="12" id="KW-1185">Reference proteome</keyword>
<dbReference type="InterPro" id="IPR024175">
    <property type="entry name" value="Pept_S1A_C1r/C1S/mannan-bd"/>
</dbReference>
<dbReference type="InterPro" id="IPR035976">
    <property type="entry name" value="Sushi/SCR/CCP_sf"/>
</dbReference>
<evidence type="ECO:0000256" key="6">
    <source>
        <dbReference type="PROSITE-ProRule" id="PRU00302"/>
    </source>
</evidence>
<evidence type="ECO:0000256" key="3">
    <source>
        <dbReference type="ARBA" id="ARBA00022737"/>
    </source>
</evidence>
<keyword evidence="7" id="KW-0378">Hydrolase</keyword>
<dbReference type="SUPFAM" id="SSF50494">
    <property type="entry name" value="Trypsin-like serine proteases"/>
    <property type="match status" value="1"/>
</dbReference>
<feature type="domain" description="Sushi" evidence="10">
    <location>
        <begin position="23"/>
        <end position="79"/>
    </location>
</feature>
<dbReference type="CDD" id="cd00033">
    <property type="entry name" value="CCP"/>
    <property type="match status" value="5"/>
</dbReference>
<dbReference type="InterPro" id="IPR018114">
    <property type="entry name" value="TRYPSIN_HIS"/>
</dbReference>
<dbReference type="SMART" id="SM00032">
    <property type="entry name" value="CCP"/>
    <property type="match status" value="5"/>
</dbReference>
<reference evidence="11 12" key="1">
    <citation type="submission" date="2022-05" db="EMBL/GenBank/DDBJ databases">
        <authorList>
            <consortium name="Genoscope - CEA"/>
            <person name="William W."/>
        </authorList>
    </citation>
    <scope>NUCLEOTIDE SEQUENCE [LARGE SCALE GENOMIC DNA]</scope>
</reference>
<evidence type="ECO:0000256" key="8">
    <source>
        <dbReference type="SAM" id="SignalP"/>
    </source>
</evidence>
<protein>
    <submittedName>
        <fullName evidence="11">Uncharacterized protein</fullName>
    </submittedName>
</protein>